<keyword evidence="2" id="KW-1185">Reference proteome</keyword>
<dbReference type="Proteomes" id="UP000789920">
    <property type="component" value="Unassembled WGS sequence"/>
</dbReference>
<comment type="caution">
    <text evidence="1">The sequence shown here is derived from an EMBL/GenBank/DDBJ whole genome shotgun (WGS) entry which is preliminary data.</text>
</comment>
<gene>
    <name evidence="1" type="ORF">RPERSI_LOCUS23822</name>
</gene>
<organism evidence="1 2">
    <name type="scientific">Racocetra persica</name>
    <dbReference type="NCBI Taxonomy" id="160502"/>
    <lineage>
        <taxon>Eukaryota</taxon>
        <taxon>Fungi</taxon>
        <taxon>Fungi incertae sedis</taxon>
        <taxon>Mucoromycota</taxon>
        <taxon>Glomeromycotina</taxon>
        <taxon>Glomeromycetes</taxon>
        <taxon>Diversisporales</taxon>
        <taxon>Gigasporaceae</taxon>
        <taxon>Racocetra</taxon>
    </lineage>
</organism>
<name>A0ACA9RWV8_9GLOM</name>
<proteinExistence type="predicted"/>
<dbReference type="EMBL" id="CAJVQC010075240">
    <property type="protein sequence ID" value="CAG8813680.1"/>
    <property type="molecule type" value="Genomic_DNA"/>
</dbReference>
<sequence length="93" mass="11206">WRKLFCYFCQTTIAHKKKSVVENHLASSNHKLKKNSVLEKLQKTFIQHTITTFISDIEKEYFILDFIKIFAKADILLEKIQYFQLFYKNIVNM</sequence>
<evidence type="ECO:0000313" key="2">
    <source>
        <dbReference type="Proteomes" id="UP000789920"/>
    </source>
</evidence>
<evidence type="ECO:0000313" key="1">
    <source>
        <dbReference type="EMBL" id="CAG8813680.1"/>
    </source>
</evidence>
<accession>A0ACA9RWV8</accession>
<reference evidence="1" key="1">
    <citation type="submission" date="2021-06" db="EMBL/GenBank/DDBJ databases">
        <authorList>
            <person name="Kallberg Y."/>
            <person name="Tangrot J."/>
            <person name="Rosling A."/>
        </authorList>
    </citation>
    <scope>NUCLEOTIDE SEQUENCE</scope>
    <source>
        <strain evidence="1">MA461A</strain>
    </source>
</reference>
<feature type="non-terminal residue" evidence="1">
    <location>
        <position position="1"/>
    </location>
</feature>
<protein>
    <submittedName>
        <fullName evidence="1">2810_t:CDS:1</fullName>
    </submittedName>
</protein>
<feature type="non-terminal residue" evidence="1">
    <location>
        <position position="93"/>
    </location>
</feature>